<proteinExistence type="predicted"/>
<organism evidence="1 2">
    <name type="scientific">Paraburkholderia aromaticivorans</name>
    <dbReference type="NCBI Taxonomy" id="2026199"/>
    <lineage>
        <taxon>Bacteria</taxon>
        <taxon>Pseudomonadati</taxon>
        <taxon>Pseudomonadota</taxon>
        <taxon>Betaproteobacteria</taxon>
        <taxon>Burkholderiales</taxon>
        <taxon>Burkholderiaceae</taxon>
        <taxon>Paraburkholderia</taxon>
    </lineage>
</organism>
<sequence length="76" mass="8091">MVDRKDLAIRAANQLSESARGLRFANALFHTIHYAVAMGRPGAIDVSSLMELGCEVTGNYGELAGEEADFFSGAAE</sequence>
<evidence type="ECO:0000313" key="2">
    <source>
        <dbReference type="Proteomes" id="UP000215158"/>
    </source>
</evidence>
<protein>
    <submittedName>
        <fullName evidence="1">Uncharacterized protein</fullName>
    </submittedName>
</protein>
<reference evidence="1 2" key="1">
    <citation type="submission" date="2017-08" db="EMBL/GenBank/DDBJ databases">
        <title>Identification and genetic characteristics of simultaneous BTEX- and naphthalene-degrading Paraburkholderia sp. BN5 isolated from petroleum-contaminated soil.</title>
        <authorList>
            <person name="Lee Y."/>
            <person name="Jeon C.O."/>
        </authorList>
    </citation>
    <scope>NUCLEOTIDE SEQUENCE [LARGE SCALE GENOMIC DNA]</scope>
    <source>
        <strain evidence="1 2">BN5</strain>
    </source>
</reference>
<gene>
    <name evidence="1" type="ORF">CJU94_18825</name>
</gene>
<evidence type="ECO:0000313" key="1">
    <source>
        <dbReference type="EMBL" id="ASW00019.1"/>
    </source>
</evidence>
<keyword evidence="2" id="KW-1185">Reference proteome</keyword>
<dbReference type="KEGG" id="parb:CJU94_18825"/>
<dbReference type="EMBL" id="CP022989">
    <property type="protein sequence ID" value="ASW00019.1"/>
    <property type="molecule type" value="Genomic_DNA"/>
</dbReference>
<dbReference type="RefSeq" id="WP_095419980.1">
    <property type="nucleotide sequence ID" value="NZ_CP022989.1"/>
</dbReference>
<dbReference type="AlphaFoldDB" id="A0A248VLZ7"/>
<dbReference type="Proteomes" id="UP000215158">
    <property type="component" value="Chromosome 1"/>
</dbReference>
<name>A0A248VLZ7_9BURK</name>
<accession>A0A248VLZ7</accession>